<keyword evidence="3" id="KW-1185">Reference proteome</keyword>
<proteinExistence type="predicted"/>
<dbReference type="AlphaFoldDB" id="A0A117MNS0"/>
<evidence type="ECO:0000313" key="2">
    <source>
        <dbReference type="EMBL" id="KUL27474.1"/>
    </source>
</evidence>
<dbReference type="GO" id="GO:0003677">
    <property type="term" value="F:DNA binding"/>
    <property type="evidence" value="ECO:0007669"/>
    <property type="project" value="UniProtKB-KW"/>
</dbReference>
<reference evidence="3" key="1">
    <citation type="submission" date="2015-10" db="EMBL/GenBank/DDBJ databases">
        <authorList>
            <person name="Ju K.-S."/>
            <person name="Doroghazi J.R."/>
            <person name="Metcalf W.W."/>
        </authorList>
    </citation>
    <scope>NUCLEOTIDE SEQUENCE [LARGE SCALE GENOMIC DNA]</scope>
    <source>
        <strain evidence="3">NRRL 3151</strain>
    </source>
</reference>
<dbReference type="PROSITE" id="PS50943">
    <property type="entry name" value="HTH_CROC1"/>
    <property type="match status" value="1"/>
</dbReference>
<dbReference type="RefSeq" id="WP_062707225.1">
    <property type="nucleotide sequence ID" value="NZ_LLZG01000354.1"/>
</dbReference>
<dbReference type="SMART" id="SM00530">
    <property type="entry name" value="HTH_XRE"/>
    <property type="match status" value="1"/>
</dbReference>
<dbReference type="Proteomes" id="UP000053923">
    <property type="component" value="Unassembled WGS sequence"/>
</dbReference>
<dbReference type="InterPro" id="IPR001387">
    <property type="entry name" value="Cro/C1-type_HTH"/>
</dbReference>
<keyword evidence="2" id="KW-0238">DNA-binding</keyword>
<accession>A0A117MNS0</accession>
<evidence type="ECO:0000259" key="1">
    <source>
        <dbReference type="PROSITE" id="PS50943"/>
    </source>
</evidence>
<name>A0A117MNS0_9ACTN</name>
<gene>
    <name evidence="2" type="ORF">ADL12_29975</name>
</gene>
<feature type="domain" description="HTH cro/C1-type" evidence="1">
    <location>
        <begin position="26"/>
        <end position="81"/>
    </location>
</feature>
<protein>
    <submittedName>
        <fullName evidence="2">DNA-binding protein</fullName>
    </submittedName>
</protein>
<dbReference type="InterPro" id="IPR011990">
    <property type="entry name" value="TPR-like_helical_dom_sf"/>
</dbReference>
<evidence type="ECO:0000313" key="3">
    <source>
        <dbReference type="Proteomes" id="UP000053923"/>
    </source>
</evidence>
<sequence>MRTMDPLWNSTQVRTLVECQDPGALIRMGRVSRGWRQADLGVRLGCSASTVSRMEQRGSRPADLCLLRRAAQEVGVPPHVLGAALGLNMMQATKVAADGPRRVKEDPMRRRTLLAAAGLVAPAQLLANVDDALAITPDPTGSTVPLDTRLARARALFDAGRHADLLDAFPGLLADAHDAARSRSDLAHARLASCYCLAARLLIKIGRYERARLTADRATVYAELSSSPLAAAAAARELSIVLRHQDQPDAARRLIVDAAVKVEATGLTTAAKSAAYAQMLCTASYTAARAGDREQALTMIREASRAASGLPRQAPASRVFSLTPAAVDLYAVGVHWALGDAGTAIQAGRALHPDQFPTAERKGRMHTDLGRAWWQWGKAEQTATELLSALRVSPGEVRDRPAIRQIVSDLSVRHPRVSGVRELVAATGVQPRS</sequence>
<organism evidence="2 3">
    <name type="scientific">Streptomyces regalis</name>
    <dbReference type="NCBI Taxonomy" id="68262"/>
    <lineage>
        <taxon>Bacteria</taxon>
        <taxon>Bacillati</taxon>
        <taxon>Actinomycetota</taxon>
        <taxon>Actinomycetes</taxon>
        <taxon>Kitasatosporales</taxon>
        <taxon>Streptomycetaceae</taxon>
        <taxon>Streptomyces</taxon>
    </lineage>
</organism>
<dbReference type="SUPFAM" id="SSF47413">
    <property type="entry name" value="lambda repressor-like DNA-binding domains"/>
    <property type="match status" value="1"/>
</dbReference>
<dbReference type="InterPro" id="IPR010982">
    <property type="entry name" value="Lambda_DNA-bd_dom_sf"/>
</dbReference>
<dbReference type="Pfam" id="PF13560">
    <property type="entry name" value="HTH_31"/>
    <property type="match status" value="1"/>
</dbReference>
<dbReference type="EMBL" id="LLZG01000354">
    <property type="protein sequence ID" value="KUL27474.1"/>
    <property type="molecule type" value="Genomic_DNA"/>
</dbReference>
<dbReference type="Gene3D" id="1.10.260.40">
    <property type="entry name" value="lambda repressor-like DNA-binding domains"/>
    <property type="match status" value="1"/>
</dbReference>
<dbReference type="CDD" id="cd00093">
    <property type="entry name" value="HTH_XRE"/>
    <property type="match status" value="1"/>
</dbReference>
<dbReference type="Gene3D" id="1.25.40.10">
    <property type="entry name" value="Tetratricopeptide repeat domain"/>
    <property type="match status" value="1"/>
</dbReference>
<dbReference type="OrthoDB" id="3865941at2"/>
<comment type="caution">
    <text evidence="2">The sequence shown here is derived from an EMBL/GenBank/DDBJ whole genome shotgun (WGS) entry which is preliminary data.</text>
</comment>
<dbReference type="SUPFAM" id="SSF48452">
    <property type="entry name" value="TPR-like"/>
    <property type="match status" value="1"/>
</dbReference>